<sequence length="111" mass="12592">MKPNNFISGDELPLKQKINLETARINWYELQPYFARGSCIYVAPELDLVNIAHMIAADNSATIALLIHEGKISKVSDIMAQQYFDCNQPMWAVVVRPYVLIQPDNAIVRSK</sequence>
<dbReference type="EMBL" id="JFZV01000005">
    <property type="protein sequence ID" value="KDN14704.1"/>
    <property type="molecule type" value="Genomic_DNA"/>
</dbReference>
<keyword evidence="2" id="KW-1185">Reference proteome</keyword>
<evidence type="ECO:0000313" key="2">
    <source>
        <dbReference type="Proteomes" id="UP000027170"/>
    </source>
</evidence>
<gene>
    <name evidence="1" type="ORF">SALWKB29_1163</name>
</gene>
<proteinExistence type="predicted"/>
<dbReference type="InterPro" id="IPR018741">
    <property type="entry name" value="DUF2288"/>
</dbReference>
<accession>A0A066TS53</accession>
<dbReference type="RefSeq" id="WP_037407603.1">
    <property type="nucleotide sequence ID" value="NZ_JFZV01000005.1"/>
</dbReference>
<evidence type="ECO:0008006" key="3">
    <source>
        <dbReference type="Google" id="ProtNLM"/>
    </source>
</evidence>
<organism evidence="1 2">
    <name type="scientific">Snodgrassella communis</name>
    <dbReference type="NCBI Taxonomy" id="2946699"/>
    <lineage>
        <taxon>Bacteria</taxon>
        <taxon>Pseudomonadati</taxon>
        <taxon>Pseudomonadota</taxon>
        <taxon>Betaproteobacteria</taxon>
        <taxon>Neisseriales</taxon>
        <taxon>Neisseriaceae</taxon>
        <taxon>Snodgrassella</taxon>
    </lineage>
</organism>
<dbReference type="OrthoDB" id="195194at2"/>
<dbReference type="AlphaFoldDB" id="A0A066TS53"/>
<dbReference type="Proteomes" id="UP000027170">
    <property type="component" value="Unassembled WGS sequence"/>
</dbReference>
<comment type="caution">
    <text evidence="1">The sequence shown here is derived from an EMBL/GenBank/DDBJ whole genome shotgun (WGS) entry which is preliminary data.</text>
</comment>
<reference evidence="1 2" key="1">
    <citation type="submission" date="2014-03" db="EMBL/GenBank/DDBJ databases">
        <title>The genomes of two eusocial bee gut symbionts.</title>
        <authorList>
            <person name="Kwong W.K."/>
            <person name="Engel P."/>
            <person name="Koch H."/>
            <person name="Moran N.A."/>
        </authorList>
    </citation>
    <scope>NUCLEOTIDE SEQUENCE [LARGE SCALE GENOMIC DNA]</scope>
    <source>
        <strain evidence="2">wkB29</strain>
    </source>
</reference>
<dbReference type="Pfam" id="PF10052">
    <property type="entry name" value="DUF2288"/>
    <property type="match status" value="1"/>
</dbReference>
<protein>
    <recommendedName>
        <fullName evidence="3">DUF2288 domain-containing protein</fullName>
    </recommendedName>
</protein>
<dbReference type="eggNOG" id="COG5626">
    <property type="taxonomic scope" value="Bacteria"/>
</dbReference>
<evidence type="ECO:0000313" key="1">
    <source>
        <dbReference type="EMBL" id="KDN14704.1"/>
    </source>
</evidence>
<name>A0A066TS53_9NEIS</name>